<name>A0A8S0RU70_OLEEU</name>
<accession>A0A8S0RU70</accession>
<evidence type="ECO:0000313" key="2">
    <source>
        <dbReference type="EMBL" id="CAA2982827.1"/>
    </source>
</evidence>
<evidence type="ECO:0000256" key="1">
    <source>
        <dbReference type="SAM" id="MobiDB-lite"/>
    </source>
</evidence>
<reference evidence="2 3" key="1">
    <citation type="submission" date="2019-12" db="EMBL/GenBank/DDBJ databases">
        <authorList>
            <person name="Alioto T."/>
            <person name="Alioto T."/>
            <person name="Gomez Garrido J."/>
        </authorList>
    </citation>
    <scope>NUCLEOTIDE SEQUENCE [LARGE SCALE GENOMIC DNA]</scope>
</reference>
<comment type="caution">
    <text evidence="2">The sequence shown here is derived from an EMBL/GenBank/DDBJ whole genome shotgun (WGS) entry which is preliminary data.</text>
</comment>
<gene>
    <name evidence="2" type="ORF">OLEA9_A048614</name>
</gene>
<dbReference type="AlphaFoldDB" id="A0A8S0RU70"/>
<protein>
    <submittedName>
        <fullName evidence="2">Uncharacterized protein</fullName>
    </submittedName>
</protein>
<feature type="region of interest" description="Disordered" evidence="1">
    <location>
        <begin position="46"/>
        <end position="91"/>
    </location>
</feature>
<proteinExistence type="predicted"/>
<dbReference type="EMBL" id="CACTIH010003707">
    <property type="protein sequence ID" value="CAA2982827.1"/>
    <property type="molecule type" value="Genomic_DNA"/>
</dbReference>
<keyword evidence="3" id="KW-1185">Reference proteome</keyword>
<organism evidence="2 3">
    <name type="scientific">Olea europaea subsp. europaea</name>
    <dbReference type="NCBI Taxonomy" id="158383"/>
    <lineage>
        <taxon>Eukaryota</taxon>
        <taxon>Viridiplantae</taxon>
        <taxon>Streptophyta</taxon>
        <taxon>Embryophyta</taxon>
        <taxon>Tracheophyta</taxon>
        <taxon>Spermatophyta</taxon>
        <taxon>Magnoliopsida</taxon>
        <taxon>eudicotyledons</taxon>
        <taxon>Gunneridae</taxon>
        <taxon>Pentapetalae</taxon>
        <taxon>asterids</taxon>
        <taxon>lamiids</taxon>
        <taxon>Lamiales</taxon>
        <taxon>Oleaceae</taxon>
        <taxon>Oleeae</taxon>
        <taxon>Olea</taxon>
    </lineage>
</organism>
<evidence type="ECO:0000313" key="3">
    <source>
        <dbReference type="Proteomes" id="UP000594638"/>
    </source>
</evidence>
<dbReference type="Gramene" id="OE9A048614T1">
    <property type="protein sequence ID" value="OE9A048614C1"/>
    <property type="gene ID" value="OE9A048614"/>
</dbReference>
<dbReference type="Proteomes" id="UP000594638">
    <property type="component" value="Unassembled WGS sequence"/>
</dbReference>
<sequence>MAATGTGVCATGFSPILRSNIFPAEVKPKLSVFASVTNRAVESVTFTEQEQEQEQKQRQRAPTVWDNGTFENKKSTEKKREDESQSGDRTVDRLGGFRLWSVALD</sequence>
<feature type="compositionally biased region" description="Basic and acidic residues" evidence="1">
    <location>
        <begin position="71"/>
        <end position="83"/>
    </location>
</feature>